<protein>
    <submittedName>
        <fullName evidence="1">NS2</fullName>
    </submittedName>
</protein>
<proteinExistence type="predicted"/>
<organism evidence="1">
    <name type="scientific">uncultured densovirus</name>
    <dbReference type="NCBI Taxonomy" id="748192"/>
    <lineage>
        <taxon>Viruses</taxon>
        <taxon>Monodnaviria</taxon>
        <taxon>Shotokuvirae</taxon>
        <taxon>Cossaviricota</taxon>
        <taxon>Quintoviricetes</taxon>
        <taxon>Piccovirales</taxon>
        <taxon>Parvoviridae</taxon>
        <taxon>Densovirinae</taxon>
        <taxon>environmental samples</taxon>
    </lineage>
</organism>
<evidence type="ECO:0000313" key="1">
    <source>
        <dbReference type="EMBL" id="QOD39475.1"/>
    </source>
</evidence>
<name>A0A7M4CBJ3_9VIRU</name>
<accession>A0A7M4CBJ3</accession>
<gene>
    <name evidence="1" type="primary">NS2</name>
</gene>
<reference evidence="1" key="1">
    <citation type="submission" date="2020-07" db="EMBL/GenBank/DDBJ databases">
        <title>Diversity of sea star-associated densoviruses and transcribed endogenized viral elements of densovirus origin.</title>
        <authorList>
            <person name="Jackson E.W."/>
            <person name="Hewson I."/>
        </authorList>
    </citation>
    <scope>NUCLEOTIDE SEQUENCE</scope>
</reference>
<sequence length="291" mass="33906">MSTEKVPVVVEEEEVEEEVRKYPLRTVIQLIMQSFEPVSTEPGYLLYVRNYLENEEDVPMDIQLILPILTNIVRYLVKNEKKLRKVGYVEFLKSCESRPEFMPQMFMSVEMMNVLRRFVKECNQSVPASVEDCSLLVNTVVTSTSSTIVRVATEAADVISPNKRKFSPDLDDDLFDDDLFPAASRYPSYETSSNIFLRKEKGGECQTSELVDEFKDRRLKLVLWYPEDMKGKPKDVEWKHYRKQMTLNFESGTTSGLMISEAVKTIERETRNYLKQNGGKPKDWTKRSRLY</sequence>
<dbReference type="EMBL" id="MT733019">
    <property type="protein sequence ID" value="QOD39475.1"/>
    <property type="molecule type" value="Genomic_DNA"/>
</dbReference>